<evidence type="ECO:0000313" key="2">
    <source>
        <dbReference type="Proteomes" id="UP000031666"/>
    </source>
</evidence>
<dbReference type="Proteomes" id="UP000031666">
    <property type="component" value="Unassembled WGS sequence"/>
</dbReference>
<proteinExistence type="predicted"/>
<reference evidence="1 2" key="2">
    <citation type="submission" date="2015-01" db="EMBL/GenBank/DDBJ databases">
        <authorList>
            <consortium name="NBRP consortium"/>
            <person name="Sawabe T."/>
            <person name="Meirelles P."/>
            <person name="Feng G."/>
            <person name="Sayaka M."/>
            <person name="Hattori M."/>
            <person name="Ohkuma M."/>
        </authorList>
    </citation>
    <scope>NUCLEOTIDE SEQUENCE [LARGE SCALE GENOMIC DNA]</scope>
    <source>
        <strain evidence="2">JCM 19241</strain>
    </source>
</reference>
<gene>
    <name evidence="1" type="ORF">JCM19241_1137</name>
</gene>
<dbReference type="STRING" id="1481914.JCM19241_1137"/>
<organism evidence="1 2">
    <name type="scientific">Vibrio ishigakensis</name>
    <dbReference type="NCBI Taxonomy" id="1481914"/>
    <lineage>
        <taxon>Bacteria</taxon>
        <taxon>Pseudomonadati</taxon>
        <taxon>Pseudomonadota</taxon>
        <taxon>Gammaproteobacteria</taxon>
        <taxon>Vibrionales</taxon>
        <taxon>Vibrionaceae</taxon>
        <taxon>Vibrio</taxon>
    </lineage>
</organism>
<protein>
    <submittedName>
        <fullName evidence="1">Uncharacterized protein</fullName>
    </submittedName>
</protein>
<comment type="caution">
    <text evidence="1">The sequence shown here is derived from an EMBL/GenBank/DDBJ whole genome shotgun (WGS) entry which is preliminary data.</text>
</comment>
<dbReference type="EMBL" id="BBSC01000003">
    <property type="protein sequence ID" value="GAM74794.1"/>
    <property type="molecule type" value="Genomic_DNA"/>
</dbReference>
<name>A0A0B8QJR3_9VIBR</name>
<evidence type="ECO:0000313" key="1">
    <source>
        <dbReference type="EMBL" id="GAM74794.1"/>
    </source>
</evidence>
<accession>A0A0B8QJR3</accession>
<dbReference type="AlphaFoldDB" id="A0A0B8QJR3"/>
<reference evidence="1 2" key="1">
    <citation type="submission" date="2015-01" db="EMBL/GenBank/DDBJ databases">
        <title>Vibrio sp. C94 JCM 19241 whole genome shotgun sequence.</title>
        <authorList>
            <person name="Sawabe T."/>
            <person name="Meirelles P."/>
            <person name="Feng G."/>
            <person name="Sayaka M."/>
            <person name="Hattori M."/>
            <person name="Ohkuma M."/>
        </authorList>
    </citation>
    <scope>NUCLEOTIDE SEQUENCE [LARGE SCALE GENOMIC DNA]</scope>
    <source>
        <strain evidence="2">JCM 19241</strain>
    </source>
</reference>
<sequence length="150" mass="17030">MDLNDQAIGWETSVVLQTNDQFTRINEFTYDFNLNGENTFVGRVLDIGQRGSTYENYYSYIDESDAATEDCDNGGGRYFDDLDFTSRTHPTDLAGIDTVQYVTKTIAQTNDLINISAETTQYDVTGFDYQDLDSNSKNYGRHDEFTNEGL</sequence>